<keyword evidence="11" id="KW-1185">Reference proteome</keyword>
<dbReference type="InterPro" id="IPR036890">
    <property type="entry name" value="HATPase_C_sf"/>
</dbReference>
<dbReference type="InterPro" id="IPR000014">
    <property type="entry name" value="PAS"/>
</dbReference>
<proteinExistence type="predicted"/>
<dbReference type="InterPro" id="IPR005467">
    <property type="entry name" value="His_kinase_dom"/>
</dbReference>
<dbReference type="RefSeq" id="WP_091152571.1">
    <property type="nucleotide sequence ID" value="NZ_FNAI01000011.1"/>
</dbReference>
<dbReference type="InterPro" id="IPR035965">
    <property type="entry name" value="PAS-like_dom_sf"/>
</dbReference>
<dbReference type="Proteomes" id="UP000199072">
    <property type="component" value="Unassembled WGS sequence"/>
</dbReference>
<dbReference type="Pfam" id="PF02518">
    <property type="entry name" value="HATPase_c"/>
    <property type="match status" value="1"/>
</dbReference>
<evidence type="ECO:0000256" key="4">
    <source>
        <dbReference type="ARBA" id="ARBA00022679"/>
    </source>
</evidence>
<dbReference type="SUPFAM" id="SSF55874">
    <property type="entry name" value="ATPase domain of HSP90 chaperone/DNA topoisomerase II/histidine kinase"/>
    <property type="match status" value="1"/>
</dbReference>
<dbReference type="InterPro" id="IPR004358">
    <property type="entry name" value="Sig_transdc_His_kin-like_C"/>
</dbReference>
<dbReference type="CDD" id="cd00082">
    <property type="entry name" value="HisKA"/>
    <property type="match status" value="1"/>
</dbReference>
<dbReference type="Gene3D" id="3.30.565.10">
    <property type="entry name" value="Histidine kinase-like ATPase, C-terminal domain"/>
    <property type="match status" value="1"/>
</dbReference>
<protein>
    <recommendedName>
        <fullName evidence="2">histidine kinase</fullName>
        <ecNumber evidence="2">2.7.13.3</ecNumber>
    </recommendedName>
</protein>
<dbReference type="EC" id="2.7.13.3" evidence="2"/>
<dbReference type="Pfam" id="PF00512">
    <property type="entry name" value="HisKA"/>
    <property type="match status" value="1"/>
</dbReference>
<gene>
    <name evidence="10" type="ORF">SAMN05216464_111172</name>
</gene>
<dbReference type="SMART" id="SM00086">
    <property type="entry name" value="PAC"/>
    <property type="match status" value="2"/>
</dbReference>
<keyword evidence="3" id="KW-0597">Phosphoprotein</keyword>
<evidence type="ECO:0000313" key="11">
    <source>
        <dbReference type="Proteomes" id="UP000199072"/>
    </source>
</evidence>
<keyword evidence="4" id="KW-0808">Transferase</keyword>
<dbReference type="GO" id="GO:0000155">
    <property type="term" value="F:phosphorelay sensor kinase activity"/>
    <property type="evidence" value="ECO:0007669"/>
    <property type="project" value="InterPro"/>
</dbReference>
<feature type="domain" description="PAC" evidence="9">
    <location>
        <begin position="384"/>
        <end position="437"/>
    </location>
</feature>
<feature type="domain" description="Histidine kinase" evidence="7">
    <location>
        <begin position="441"/>
        <end position="658"/>
    </location>
</feature>
<reference evidence="10 11" key="1">
    <citation type="submission" date="2016-10" db="EMBL/GenBank/DDBJ databases">
        <authorList>
            <person name="de Groot N.N."/>
        </authorList>
    </citation>
    <scope>NUCLEOTIDE SEQUENCE [LARGE SCALE GENOMIC DNA]</scope>
    <source>
        <strain evidence="10 11">47C3B</strain>
    </source>
</reference>
<dbReference type="PROSITE" id="PS50109">
    <property type="entry name" value="HIS_KIN"/>
    <property type="match status" value="1"/>
</dbReference>
<dbReference type="InterPro" id="IPR001610">
    <property type="entry name" value="PAC"/>
</dbReference>
<evidence type="ECO:0000256" key="1">
    <source>
        <dbReference type="ARBA" id="ARBA00000085"/>
    </source>
</evidence>
<evidence type="ECO:0000313" key="10">
    <source>
        <dbReference type="EMBL" id="SDE98256.1"/>
    </source>
</evidence>
<name>A0A1G7HD21_9SPHI</name>
<evidence type="ECO:0000256" key="2">
    <source>
        <dbReference type="ARBA" id="ARBA00012438"/>
    </source>
</evidence>
<dbReference type="PROSITE" id="PS50113">
    <property type="entry name" value="PAC"/>
    <property type="match status" value="2"/>
</dbReference>
<keyword evidence="6" id="KW-0175">Coiled coil</keyword>
<dbReference type="OrthoDB" id="9813151at2"/>
<dbReference type="STRING" id="1391627.SAMN05216464_111172"/>
<feature type="coiled-coil region" evidence="6">
    <location>
        <begin position="286"/>
        <end position="313"/>
    </location>
</feature>
<comment type="catalytic activity">
    <reaction evidence="1">
        <text>ATP + protein L-histidine = ADP + protein N-phospho-L-histidine.</text>
        <dbReference type="EC" id="2.7.13.3"/>
    </reaction>
</comment>
<dbReference type="Gene3D" id="3.30.450.20">
    <property type="entry name" value="PAS domain"/>
    <property type="match status" value="3"/>
</dbReference>
<dbReference type="PRINTS" id="PR00344">
    <property type="entry name" value="BCTRLSENSOR"/>
</dbReference>
<sequence>MENKYELYFEGGGEMGALIRSYDWASGDLGHPNTWSLNLLNTISIMLNSRFPMFLWWGPQLIQFYNDAYRPSLGNSSKHPRALGQRGADCWKETWPTIKPLIDQILIGDGSTWNEDQLIPIYRNGRLEDAYWTFSYSRVLDACGKTGGVLVICTETTKKVNAFNELLQAKSELEFAIAAAELGTWDLNPATNHFTCNERLKSWFGLPANSELPLSRATEVIAETDRQRVTDAISGAMAFESGGRYDIEYTILNPELQEPRLVKAKGQALFNEQQEVKRFSGTLQDVTGERNAMQELKDTNRKLEMALEQSRLSKTAAQLGTFDLDLVNGTMEWDERCRMLFGITHQDSVSYSHDFLTGLHPEDRDRVSKVIENLYNKSVSKGDYDIEYRTIGAADGKLRWIRAIGKVFFNTEDVAVRFIGSVLDITDRKLEELRKDDFISIVSHELKTPLTTLSAMIQLLKLKLESDTEALIPGGIDKAYRQIKKMNVLINSFLDVARFQSGKMDMNRNHFYISELVKEMVDQVVFTANGTHSIDISLCEDILVYADREKIGSVLLNILSNATKFSTQGSSIEIRCYKEGDEVKISVRDEGYGISPADQERLFEKFYRVRNKFTTNTSGFGIGLYLCRQVMDDHNGRIQVESIEGKGSTFLLALPKATIPTISYGAN</sequence>
<evidence type="ECO:0000259" key="9">
    <source>
        <dbReference type="PROSITE" id="PS50113"/>
    </source>
</evidence>
<dbReference type="PANTHER" id="PTHR43304:SF1">
    <property type="entry name" value="PAC DOMAIN-CONTAINING PROTEIN"/>
    <property type="match status" value="1"/>
</dbReference>
<organism evidence="10 11">
    <name type="scientific">Mucilaginibacter pineti</name>
    <dbReference type="NCBI Taxonomy" id="1391627"/>
    <lineage>
        <taxon>Bacteria</taxon>
        <taxon>Pseudomonadati</taxon>
        <taxon>Bacteroidota</taxon>
        <taxon>Sphingobacteriia</taxon>
        <taxon>Sphingobacteriales</taxon>
        <taxon>Sphingobacteriaceae</taxon>
        <taxon>Mucilaginibacter</taxon>
    </lineage>
</organism>
<evidence type="ECO:0000256" key="3">
    <source>
        <dbReference type="ARBA" id="ARBA00022553"/>
    </source>
</evidence>
<feature type="domain" description="PAC" evidence="9">
    <location>
        <begin position="245"/>
        <end position="298"/>
    </location>
</feature>
<dbReference type="EMBL" id="FNAI01000011">
    <property type="protein sequence ID" value="SDE98256.1"/>
    <property type="molecule type" value="Genomic_DNA"/>
</dbReference>
<dbReference type="CDD" id="cd00130">
    <property type="entry name" value="PAS"/>
    <property type="match status" value="1"/>
</dbReference>
<evidence type="ECO:0000259" key="8">
    <source>
        <dbReference type="PROSITE" id="PS50112"/>
    </source>
</evidence>
<evidence type="ECO:0000256" key="6">
    <source>
        <dbReference type="SAM" id="Coils"/>
    </source>
</evidence>
<dbReference type="PROSITE" id="PS50112">
    <property type="entry name" value="PAS"/>
    <property type="match status" value="1"/>
</dbReference>
<keyword evidence="5" id="KW-0418">Kinase</keyword>
<dbReference type="PANTHER" id="PTHR43304">
    <property type="entry name" value="PHYTOCHROME-LIKE PROTEIN CPH1"/>
    <property type="match status" value="1"/>
</dbReference>
<accession>A0A1G7HD21</accession>
<dbReference type="Gene3D" id="1.10.287.130">
    <property type="match status" value="1"/>
</dbReference>
<dbReference type="InterPro" id="IPR000700">
    <property type="entry name" value="PAS-assoc_C"/>
</dbReference>
<dbReference type="InterPro" id="IPR013655">
    <property type="entry name" value="PAS_fold_3"/>
</dbReference>
<dbReference type="InterPro" id="IPR036097">
    <property type="entry name" value="HisK_dim/P_sf"/>
</dbReference>
<dbReference type="Gene3D" id="2.10.70.100">
    <property type="match status" value="1"/>
</dbReference>
<dbReference type="InterPro" id="IPR003594">
    <property type="entry name" value="HATPase_dom"/>
</dbReference>
<dbReference type="SMART" id="SM00388">
    <property type="entry name" value="HisKA"/>
    <property type="match status" value="1"/>
</dbReference>
<evidence type="ECO:0000256" key="5">
    <source>
        <dbReference type="ARBA" id="ARBA00022777"/>
    </source>
</evidence>
<dbReference type="SUPFAM" id="SSF47384">
    <property type="entry name" value="Homodimeric domain of signal transducing histidine kinase"/>
    <property type="match status" value="1"/>
</dbReference>
<feature type="domain" description="PAS" evidence="8">
    <location>
        <begin position="299"/>
        <end position="378"/>
    </location>
</feature>
<dbReference type="SMART" id="SM00387">
    <property type="entry name" value="HATPase_c"/>
    <property type="match status" value="1"/>
</dbReference>
<dbReference type="AlphaFoldDB" id="A0A1G7HD21"/>
<dbReference type="InterPro" id="IPR003661">
    <property type="entry name" value="HisK_dim/P_dom"/>
</dbReference>
<dbReference type="Pfam" id="PF08447">
    <property type="entry name" value="PAS_3"/>
    <property type="match status" value="1"/>
</dbReference>
<dbReference type="SUPFAM" id="SSF55785">
    <property type="entry name" value="PYP-like sensor domain (PAS domain)"/>
    <property type="match status" value="2"/>
</dbReference>
<dbReference type="FunFam" id="3.30.565.10:FF:000006">
    <property type="entry name" value="Sensor histidine kinase WalK"/>
    <property type="match status" value="1"/>
</dbReference>
<dbReference type="InterPro" id="IPR052162">
    <property type="entry name" value="Sensor_kinase/Photoreceptor"/>
</dbReference>
<evidence type="ECO:0000259" key="7">
    <source>
        <dbReference type="PROSITE" id="PS50109"/>
    </source>
</evidence>